<evidence type="ECO:0000256" key="2">
    <source>
        <dbReference type="PROSITE-ProRule" id="PRU01091"/>
    </source>
</evidence>
<dbReference type="Proteomes" id="UP000176850">
    <property type="component" value="Unassembled WGS sequence"/>
</dbReference>
<dbReference type="SMART" id="SM00862">
    <property type="entry name" value="Trans_reg_C"/>
    <property type="match status" value="1"/>
</dbReference>
<dbReference type="InterPro" id="IPR036388">
    <property type="entry name" value="WH-like_DNA-bd_sf"/>
</dbReference>
<dbReference type="PROSITE" id="PS51755">
    <property type="entry name" value="OMPR_PHOB"/>
    <property type="match status" value="1"/>
</dbReference>
<dbReference type="InterPro" id="IPR016032">
    <property type="entry name" value="Sig_transdc_resp-reg_C-effctor"/>
</dbReference>
<feature type="domain" description="OmpR/PhoB-type" evidence="3">
    <location>
        <begin position="15"/>
        <end position="118"/>
    </location>
</feature>
<organism evidence="4 5">
    <name type="scientific">Candidatus Roizmanbacteria bacterium RIFCSPHIGHO2_01_FULL_39_24</name>
    <dbReference type="NCBI Taxonomy" id="1802032"/>
    <lineage>
        <taxon>Bacteria</taxon>
        <taxon>Candidatus Roizmaniibacteriota</taxon>
    </lineage>
</organism>
<dbReference type="GO" id="GO:0006355">
    <property type="term" value="P:regulation of DNA-templated transcription"/>
    <property type="evidence" value="ECO:0007669"/>
    <property type="project" value="InterPro"/>
</dbReference>
<dbReference type="Pfam" id="PF00486">
    <property type="entry name" value="Trans_reg_C"/>
    <property type="match status" value="1"/>
</dbReference>
<dbReference type="Gene3D" id="1.10.10.10">
    <property type="entry name" value="Winged helix-like DNA-binding domain superfamily/Winged helix DNA-binding domain"/>
    <property type="match status" value="1"/>
</dbReference>
<accession>A0A1F7GFK9</accession>
<dbReference type="EMBL" id="MFZH01000039">
    <property type="protein sequence ID" value="OGK17663.1"/>
    <property type="molecule type" value="Genomic_DNA"/>
</dbReference>
<evidence type="ECO:0000256" key="1">
    <source>
        <dbReference type="ARBA" id="ARBA00023125"/>
    </source>
</evidence>
<dbReference type="GO" id="GO:0003677">
    <property type="term" value="F:DNA binding"/>
    <property type="evidence" value="ECO:0007669"/>
    <property type="project" value="UniProtKB-UniRule"/>
</dbReference>
<reference evidence="4 5" key="1">
    <citation type="journal article" date="2016" name="Nat. Commun.">
        <title>Thousands of microbial genomes shed light on interconnected biogeochemical processes in an aquifer system.</title>
        <authorList>
            <person name="Anantharaman K."/>
            <person name="Brown C.T."/>
            <person name="Hug L.A."/>
            <person name="Sharon I."/>
            <person name="Castelle C.J."/>
            <person name="Probst A.J."/>
            <person name="Thomas B.C."/>
            <person name="Singh A."/>
            <person name="Wilkins M.J."/>
            <person name="Karaoz U."/>
            <person name="Brodie E.L."/>
            <person name="Williams K.H."/>
            <person name="Hubbard S.S."/>
            <person name="Banfield J.F."/>
        </authorList>
    </citation>
    <scope>NUCLEOTIDE SEQUENCE [LARGE SCALE GENOMIC DNA]</scope>
</reference>
<dbReference type="GO" id="GO:0000160">
    <property type="term" value="P:phosphorelay signal transduction system"/>
    <property type="evidence" value="ECO:0007669"/>
    <property type="project" value="InterPro"/>
</dbReference>
<protein>
    <recommendedName>
        <fullName evidence="3">OmpR/PhoB-type domain-containing protein</fullName>
    </recommendedName>
</protein>
<dbReference type="AlphaFoldDB" id="A0A1F7GFK9"/>
<evidence type="ECO:0000259" key="3">
    <source>
        <dbReference type="PROSITE" id="PS51755"/>
    </source>
</evidence>
<gene>
    <name evidence="4" type="ORF">A2799_04425</name>
</gene>
<comment type="caution">
    <text evidence="4">The sequence shown here is derived from an EMBL/GenBank/DDBJ whole genome shotgun (WGS) entry which is preliminary data.</text>
</comment>
<evidence type="ECO:0000313" key="4">
    <source>
        <dbReference type="EMBL" id="OGK17663.1"/>
    </source>
</evidence>
<dbReference type="InterPro" id="IPR001867">
    <property type="entry name" value="OmpR/PhoB-type_DNA-bd"/>
</dbReference>
<sequence>MPERLSTGQEECSDSGIIRFSPLSCLEAFIPEWGLMVWKDERGETELSPTQSRILQTLIDDLIHWHSTDDLETRIWGVSLGTNLLAVNIRSIRMKIEPDPHNPIYLLSKPRFGYRFNQYAETEIIGTEEDL</sequence>
<evidence type="ECO:0000313" key="5">
    <source>
        <dbReference type="Proteomes" id="UP000176850"/>
    </source>
</evidence>
<keyword evidence="1 2" id="KW-0238">DNA-binding</keyword>
<feature type="DNA-binding region" description="OmpR/PhoB-type" evidence="2">
    <location>
        <begin position="15"/>
        <end position="118"/>
    </location>
</feature>
<dbReference type="SUPFAM" id="SSF46894">
    <property type="entry name" value="C-terminal effector domain of the bipartite response regulators"/>
    <property type="match status" value="1"/>
</dbReference>
<name>A0A1F7GFK9_9BACT</name>
<proteinExistence type="predicted"/>